<keyword evidence="2" id="KW-1185">Reference proteome</keyword>
<name>A0A7J8XTA9_GOSAI</name>
<organism evidence="1 2">
    <name type="scientific">Gossypium aridum</name>
    <name type="common">American cotton</name>
    <name type="synonym">Erioxylum aridum</name>
    <dbReference type="NCBI Taxonomy" id="34290"/>
    <lineage>
        <taxon>Eukaryota</taxon>
        <taxon>Viridiplantae</taxon>
        <taxon>Streptophyta</taxon>
        <taxon>Embryophyta</taxon>
        <taxon>Tracheophyta</taxon>
        <taxon>Spermatophyta</taxon>
        <taxon>Magnoliopsida</taxon>
        <taxon>eudicotyledons</taxon>
        <taxon>Gunneridae</taxon>
        <taxon>Pentapetalae</taxon>
        <taxon>rosids</taxon>
        <taxon>malvids</taxon>
        <taxon>Malvales</taxon>
        <taxon>Malvaceae</taxon>
        <taxon>Malvoideae</taxon>
        <taxon>Gossypium</taxon>
    </lineage>
</organism>
<reference evidence="1 2" key="1">
    <citation type="journal article" date="2019" name="Genome Biol. Evol.">
        <title>Insights into the evolution of the New World diploid cottons (Gossypium, subgenus Houzingenia) based on genome sequencing.</title>
        <authorList>
            <person name="Grover C.E."/>
            <person name="Arick M.A. 2nd"/>
            <person name="Thrash A."/>
            <person name="Conover J.L."/>
            <person name="Sanders W.S."/>
            <person name="Peterson D.G."/>
            <person name="Frelichowski J.E."/>
            <person name="Scheffler J.A."/>
            <person name="Scheffler B.E."/>
            <person name="Wendel J.F."/>
        </authorList>
    </citation>
    <scope>NUCLEOTIDE SEQUENCE [LARGE SCALE GENOMIC DNA]</scope>
    <source>
        <strain evidence="1">185</strain>
        <tissue evidence="1">Leaf</tissue>
    </source>
</reference>
<comment type="caution">
    <text evidence="1">The sequence shown here is derived from an EMBL/GenBank/DDBJ whole genome shotgun (WGS) entry which is preliminary data.</text>
</comment>
<accession>A0A7J8XTA9</accession>
<dbReference type="AlphaFoldDB" id="A0A7J8XTA9"/>
<dbReference type="EMBL" id="JABFAA010000008">
    <property type="protein sequence ID" value="MBA0690074.1"/>
    <property type="molecule type" value="Genomic_DNA"/>
</dbReference>
<protein>
    <submittedName>
        <fullName evidence="1">Uncharacterized protein</fullName>
    </submittedName>
</protein>
<dbReference type="Proteomes" id="UP000593577">
    <property type="component" value="Unassembled WGS sequence"/>
</dbReference>
<evidence type="ECO:0000313" key="2">
    <source>
        <dbReference type="Proteomes" id="UP000593577"/>
    </source>
</evidence>
<gene>
    <name evidence="1" type="ORF">Goari_007770</name>
</gene>
<proteinExistence type="predicted"/>
<evidence type="ECO:0000313" key="1">
    <source>
        <dbReference type="EMBL" id="MBA0690074.1"/>
    </source>
</evidence>
<sequence length="64" mass="7448">MVLTTTTPAPEQYVESSTFASRYVRQPLPSKEIDKVAAILPDLFREWRHYPTAVIDCRVSQWHD</sequence>